<evidence type="ECO:0000256" key="8">
    <source>
        <dbReference type="SAM" id="Coils"/>
    </source>
</evidence>
<dbReference type="NCBIfam" id="TIGR00229">
    <property type="entry name" value="sensory_box"/>
    <property type="match status" value="2"/>
</dbReference>
<accession>A0ABU8ETY7</accession>
<dbReference type="SUPFAM" id="SSF55874">
    <property type="entry name" value="ATPase domain of HSP90 chaperone/DNA topoisomerase II/histidine kinase"/>
    <property type="match status" value="1"/>
</dbReference>
<dbReference type="SMART" id="SM00091">
    <property type="entry name" value="PAS"/>
    <property type="match status" value="2"/>
</dbReference>
<dbReference type="InterPro" id="IPR011495">
    <property type="entry name" value="Sig_transdc_His_kin_sub2_dim/P"/>
</dbReference>
<evidence type="ECO:0000313" key="11">
    <source>
        <dbReference type="EMBL" id="MEI4550434.1"/>
    </source>
</evidence>
<keyword evidence="7" id="KW-0067">ATP-binding</keyword>
<keyword evidence="9" id="KW-0812">Transmembrane</keyword>
<evidence type="ECO:0000256" key="1">
    <source>
        <dbReference type="ARBA" id="ARBA00000085"/>
    </source>
</evidence>
<proteinExistence type="predicted"/>
<name>A0ABU8ETY7_9GAMM</name>
<gene>
    <name evidence="11" type="ORF">WAE96_12230</name>
</gene>
<dbReference type="EMBL" id="JBAWKS010000001">
    <property type="protein sequence ID" value="MEI4550434.1"/>
    <property type="molecule type" value="Genomic_DNA"/>
</dbReference>
<dbReference type="InterPro" id="IPR003594">
    <property type="entry name" value="HATPase_dom"/>
</dbReference>
<evidence type="ECO:0000256" key="6">
    <source>
        <dbReference type="ARBA" id="ARBA00022777"/>
    </source>
</evidence>
<dbReference type="Proteomes" id="UP001382455">
    <property type="component" value="Unassembled WGS sequence"/>
</dbReference>
<dbReference type="InterPro" id="IPR013767">
    <property type="entry name" value="PAS_fold"/>
</dbReference>
<dbReference type="Gene3D" id="3.30.450.20">
    <property type="entry name" value="PAS domain"/>
    <property type="match status" value="3"/>
</dbReference>
<protein>
    <recommendedName>
        <fullName evidence="2">histidine kinase</fullName>
        <ecNumber evidence="2">2.7.13.3</ecNumber>
    </recommendedName>
</protein>
<evidence type="ECO:0000256" key="4">
    <source>
        <dbReference type="ARBA" id="ARBA00022679"/>
    </source>
</evidence>
<keyword evidence="9" id="KW-0472">Membrane</keyword>
<evidence type="ECO:0000313" key="12">
    <source>
        <dbReference type="Proteomes" id="UP001382455"/>
    </source>
</evidence>
<feature type="domain" description="PAS" evidence="10">
    <location>
        <begin position="212"/>
        <end position="257"/>
    </location>
</feature>
<keyword evidence="5" id="KW-0547">Nucleotide-binding</keyword>
<keyword evidence="8" id="KW-0175">Coiled coil</keyword>
<keyword evidence="3" id="KW-0597">Phosphoprotein</keyword>
<keyword evidence="12" id="KW-1185">Reference proteome</keyword>
<dbReference type="RefSeq" id="WP_336435631.1">
    <property type="nucleotide sequence ID" value="NZ_JBAWKS010000001.1"/>
</dbReference>
<dbReference type="Pfam" id="PF00989">
    <property type="entry name" value="PAS"/>
    <property type="match status" value="1"/>
</dbReference>
<evidence type="ECO:0000256" key="9">
    <source>
        <dbReference type="SAM" id="Phobius"/>
    </source>
</evidence>
<dbReference type="InterPro" id="IPR035965">
    <property type="entry name" value="PAS-like_dom_sf"/>
</dbReference>
<dbReference type="Gene3D" id="3.30.565.10">
    <property type="entry name" value="Histidine kinase-like ATPase, C-terminal domain"/>
    <property type="match status" value="1"/>
</dbReference>
<keyword evidence="9" id="KW-1133">Transmembrane helix</keyword>
<dbReference type="PANTHER" id="PTHR41523">
    <property type="entry name" value="TWO-COMPONENT SYSTEM SENSOR PROTEIN"/>
    <property type="match status" value="1"/>
</dbReference>
<feature type="coiled-coil region" evidence="8">
    <location>
        <begin position="84"/>
        <end position="111"/>
    </location>
</feature>
<dbReference type="PROSITE" id="PS50112">
    <property type="entry name" value="PAS"/>
    <property type="match status" value="1"/>
</dbReference>
<evidence type="ECO:0000256" key="2">
    <source>
        <dbReference type="ARBA" id="ARBA00012438"/>
    </source>
</evidence>
<evidence type="ECO:0000256" key="5">
    <source>
        <dbReference type="ARBA" id="ARBA00022741"/>
    </source>
</evidence>
<comment type="catalytic activity">
    <reaction evidence="1">
        <text>ATP + protein L-histidine = ADP + protein N-phospho-L-histidine.</text>
        <dbReference type="EC" id="2.7.13.3"/>
    </reaction>
</comment>
<dbReference type="CDD" id="cd00130">
    <property type="entry name" value="PAS"/>
    <property type="match status" value="1"/>
</dbReference>
<dbReference type="EC" id="2.7.13.3" evidence="2"/>
<dbReference type="Pfam" id="PF13188">
    <property type="entry name" value="PAS_8"/>
    <property type="match status" value="1"/>
</dbReference>
<reference evidence="11 12" key="1">
    <citation type="submission" date="2023-12" db="EMBL/GenBank/DDBJ databases">
        <title>Friends and Foes: Symbiotic and Algicidal bacterial influence on Karenia brevis blooms.</title>
        <authorList>
            <person name="Fei C."/>
            <person name="Mohamed A.R."/>
            <person name="Booker A."/>
            <person name="Arshad M."/>
            <person name="Klass S."/>
            <person name="Ahn S."/>
            <person name="Gilbert P.M."/>
            <person name="Heil C.A."/>
            <person name="Martinez J.M."/>
            <person name="Amin S.A."/>
        </authorList>
    </citation>
    <scope>NUCLEOTIDE SEQUENCE [LARGE SCALE GENOMIC DNA]</scope>
    <source>
        <strain evidence="11 12">CE15</strain>
    </source>
</reference>
<dbReference type="InterPro" id="IPR036890">
    <property type="entry name" value="HATPase_C_sf"/>
</dbReference>
<evidence type="ECO:0000256" key="3">
    <source>
        <dbReference type="ARBA" id="ARBA00022553"/>
    </source>
</evidence>
<organism evidence="11 12">
    <name type="scientific">Pseudoalteromonas spongiae</name>
    <dbReference type="NCBI Taxonomy" id="298657"/>
    <lineage>
        <taxon>Bacteria</taxon>
        <taxon>Pseudomonadati</taxon>
        <taxon>Pseudomonadota</taxon>
        <taxon>Gammaproteobacteria</taxon>
        <taxon>Alteromonadales</taxon>
        <taxon>Pseudoalteromonadaceae</taxon>
        <taxon>Pseudoalteromonas</taxon>
    </lineage>
</organism>
<comment type="caution">
    <text evidence="11">The sequence shown here is derived from an EMBL/GenBank/DDBJ whole genome shotgun (WGS) entry which is preliminary data.</text>
</comment>
<feature type="transmembrane region" description="Helical" evidence="9">
    <location>
        <begin position="6"/>
        <end position="27"/>
    </location>
</feature>
<dbReference type="Pfam" id="PF02518">
    <property type="entry name" value="HATPase_c"/>
    <property type="match status" value="1"/>
</dbReference>
<evidence type="ECO:0000256" key="7">
    <source>
        <dbReference type="ARBA" id="ARBA00022840"/>
    </source>
</evidence>
<sequence length="791" mass="89871">MTKSAKINLILLFSILCNILVFSTTFYDAHKLKQEQATLSQIITDNTELLIKLHELERTVGYSGYIHHFKNYVIRRDHQYFHDAKESYVKAQRLMREIREMSNESDVVQNLALLEATLNEYNFNLETHFSLPEQLTVDELDRLVKVDDTLAANAVNNIVEKVLPKIRQSNSTFLNRIETQLFYSYLTSAMICLVIIIFTGLVIWHINKLNQSVGKFGKLFDASPDGIIHADNSGKVLAANHAAQTLFGYSSSEFSNKFIEDLMARELKETHQGYRQEFTKKTQSKNMLDRRNVYGIDKQKQRIPLQIAIGSFLENDEYQSVSILRDMREIAGLNQELNFLSSIINGLSSYVVIINEQGEVITANYDLQNDVNEQSVELANTQAWQRDPTTKKQLQSAIEKVKSTGIEQRFDSQIWVDEQFFKVDVVVANLDTQSETASNIICSAHDISERKYFEQQLLENEERFKLVVNHVSEGIILLNKQGRIEWLNAKAIAMLSPFTQGLSPCNFIDVFTEKDQQEIATIINDLTTQNPTSEPFQALLALDNESLPVEVCITRYADNMEINYLATVSDVSELLAANDRLSKMLEEKSILLNEIHHRVKNNLQVITSLLKLQQQHVPESAANELLACQQRIRSVALVHQLLYEQENSSKINFVEYTAKLAQLILLDGINHAPYKVELKLPSQAIYLPISIMVPIGFVINEVLTNIQKHAFPEGAEKGLITIFAEEVGEGLDLSIKDNGVGFDIEQFNSASSLGHTLIGLFTKQANGTIKVESELGKYSHFQFHFDISYAK</sequence>
<evidence type="ECO:0000259" key="10">
    <source>
        <dbReference type="PROSITE" id="PS50112"/>
    </source>
</evidence>
<feature type="transmembrane region" description="Helical" evidence="9">
    <location>
        <begin position="182"/>
        <end position="206"/>
    </location>
</feature>
<dbReference type="InterPro" id="IPR000014">
    <property type="entry name" value="PAS"/>
</dbReference>
<keyword evidence="6" id="KW-0418">Kinase</keyword>
<dbReference type="Pfam" id="PF07568">
    <property type="entry name" value="HisKA_2"/>
    <property type="match status" value="1"/>
</dbReference>
<dbReference type="PANTHER" id="PTHR41523:SF8">
    <property type="entry name" value="ETHYLENE RESPONSE SENSOR PROTEIN"/>
    <property type="match status" value="1"/>
</dbReference>
<dbReference type="SUPFAM" id="SSF55785">
    <property type="entry name" value="PYP-like sensor domain (PAS domain)"/>
    <property type="match status" value="2"/>
</dbReference>
<keyword evidence="4" id="KW-0808">Transferase</keyword>